<sequence>MKNNQVNPEKVTKPIQLLAAWLVGLILVNGSLLSSAVAIGTEHWTSSMLVVASVLNVPMFLGAIFMLQTKFRPELQEDSYYASYLDKRTNKLVEIKKSEGDDSLLLQEEVNKLKSIVPVKNSNWTNSIFGSWKVAVNDYLPDYNSIRESLKQHKIPVNEIFGKGNTKEPPENYIIAISEHVDSESVIYLLRAISDFNFDGYTYFDPIKEIDTDDIYLGSYGFEKNNIFPFNSDFYGIIKSEIDVADLKEFERNNII</sequence>
<dbReference type="EMBL" id="CP101508">
    <property type="protein sequence ID" value="UTV26405.1"/>
    <property type="molecule type" value="Genomic_DNA"/>
</dbReference>
<keyword evidence="3" id="KW-1185">Reference proteome</keyword>
<keyword evidence="1" id="KW-1133">Transmembrane helix</keyword>
<reference evidence="2" key="1">
    <citation type="submission" date="2022-07" db="EMBL/GenBank/DDBJ databases">
        <title>Genome sequencing of Photobacterium atrarenae GJH2-4.</title>
        <authorList>
            <person name="Park S.-J."/>
        </authorList>
    </citation>
    <scope>NUCLEOTIDE SEQUENCE</scope>
    <source>
        <strain evidence="2">GJH2-4</strain>
    </source>
</reference>
<keyword evidence="1" id="KW-0472">Membrane</keyword>
<evidence type="ECO:0000313" key="3">
    <source>
        <dbReference type="Proteomes" id="UP001057998"/>
    </source>
</evidence>
<protein>
    <submittedName>
        <fullName evidence="2">Uncharacterized protein</fullName>
    </submittedName>
</protein>
<accession>A0ABY5GB51</accession>
<feature type="transmembrane region" description="Helical" evidence="1">
    <location>
        <begin position="46"/>
        <end position="67"/>
    </location>
</feature>
<proteinExistence type="predicted"/>
<organism evidence="2 3">
    <name type="scientific">Photobacterium atrarenae</name>
    <dbReference type="NCBI Taxonomy" id="865757"/>
    <lineage>
        <taxon>Bacteria</taxon>
        <taxon>Pseudomonadati</taxon>
        <taxon>Pseudomonadota</taxon>
        <taxon>Gammaproteobacteria</taxon>
        <taxon>Vibrionales</taxon>
        <taxon>Vibrionaceae</taxon>
        <taxon>Photobacterium</taxon>
    </lineage>
</organism>
<dbReference type="RefSeq" id="WP_255387617.1">
    <property type="nucleotide sequence ID" value="NZ_CP101508.1"/>
</dbReference>
<gene>
    <name evidence="2" type="ORF">NNL38_08420</name>
</gene>
<name>A0ABY5GB51_9GAMM</name>
<dbReference type="Proteomes" id="UP001057998">
    <property type="component" value="Chromosome 1"/>
</dbReference>
<keyword evidence="1" id="KW-0812">Transmembrane</keyword>
<evidence type="ECO:0000313" key="2">
    <source>
        <dbReference type="EMBL" id="UTV26405.1"/>
    </source>
</evidence>
<evidence type="ECO:0000256" key="1">
    <source>
        <dbReference type="SAM" id="Phobius"/>
    </source>
</evidence>